<name>A0A5B7EEL6_PORTR</name>
<sequence length="252" mass="28039">MIGRVLEASKPPELRWVWTKPAMVVYEHQCATTAFTVGHNTSHPEALPTHLTKSHTCHGEANKDYTNRHEYESKAGGVSGSSRQGGGWWVELASPTPGPPADAPTEGQRAEFVWRRPPHWHGFWRTTRAGTTTKQFCSFSAVVVVVVVVVEQHTSPCCMILTALIRWWRWEQVSLQHCLALVSRPSEHKDLEVVGQHHLHKQVDWGDGIQGHLATPWPHQVGPKHHGEIAGGHLVEVAAVHHLQGSRECLVG</sequence>
<dbReference type="AlphaFoldDB" id="A0A5B7EEL6"/>
<dbReference type="EMBL" id="VSRR010002471">
    <property type="protein sequence ID" value="MPC31606.1"/>
    <property type="molecule type" value="Genomic_DNA"/>
</dbReference>
<accession>A0A5B7EEL6</accession>
<keyword evidence="2" id="KW-1185">Reference proteome</keyword>
<dbReference type="Proteomes" id="UP000324222">
    <property type="component" value="Unassembled WGS sequence"/>
</dbReference>
<proteinExistence type="predicted"/>
<comment type="caution">
    <text evidence="1">The sequence shown here is derived from an EMBL/GenBank/DDBJ whole genome shotgun (WGS) entry which is preliminary data.</text>
</comment>
<evidence type="ECO:0000313" key="1">
    <source>
        <dbReference type="EMBL" id="MPC31606.1"/>
    </source>
</evidence>
<reference evidence="1 2" key="1">
    <citation type="submission" date="2019-05" db="EMBL/GenBank/DDBJ databases">
        <title>Another draft genome of Portunus trituberculatus and its Hox gene families provides insights of decapod evolution.</title>
        <authorList>
            <person name="Jeong J.-H."/>
            <person name="Song I."/>
            <person name="Kim S."/>
            <person name="Choi T."/>
            <person name="Kim D."/>
            <person name="Ryu S."/>
            <person name="Kim W."/>
        </authorList>
    </citation>
    <scope>NUCLEOTIDE SEQUENCE [LARGE SCALE GENOMIC DNA]</scope>
    <source>
        <tissue evidence="1">Muscle</tissue>
    </source>
</reference>
<organism evidence="1 2">
    <name type="scientific">Portunus trituberculatus</name>
    <name type="common">Swimming crab</name>
    <name type="synonym">Neptunus trituberculatus</name>
    <dbReference type="NCBI Taxonomy" id="210409"/>
    <lineage>
        <taxon>Eukaryota</taxon>
        <taxon>Metazoa</taxon>
        <taxon>Ecdysozoa</taxon>
        <taxon>Arthropoda</taxon>
        <taxon>Crustacea</taxon>
        <taxon>Multicrustacea</taxon>
        <taxon>Malacostraca</taxon>
        <taxon>Eumalacostraca</taxon>
        <taxon>Eucarida</taxon>
        <taxon>Decapoda</taxon>
        <taxon>Pleocyemata</taxon>
        <taxon>Brachyura</taxon>
        <taxon>Eubrachyura</taxon>
        <taxon>Portunoidea</taxon>
        <taxon>Portunidae</taxon>
        <taxon>Portuninae</taxon>
        <taxon>Portunus</taxon>
    </lineage>
</organism>
<gene>
    <name evidence="1" type="ORF">E2C01_024900</name>
</gene>
<protein>
    <submittedName>
        <fullName evidence="1">Uncharacterized protein</fullName>
    </submittedName>
</protein>
<evidence type="ECO:0000313" key="2">
    <source>
        <dbReference type="Proteomes" id="UP000324222"/>
    </source>
</evidence>